<dbReference type="PROSITE" id="PS50088">
    <property type="entry name" value="ANK_REPEAT"/>
    <property type="match status" value="3"/>
</dbReference>
<evidence type="ECO:0000256" key="8">
    <source>
        <dbReference type="SAM" id="Phobius"/>
    </source>
</evidence>
<dbReference type="OrthoDB" id="1585477at2759"/>
<evidence type="ECO:0000313" key="11">
    <source>
        <dbReference type="Proteomes" id="UP000235145"/>
    </source>
</evidence>
<feature type="transmembrane region" description="Helical" evidence="8">
    <location>
        <begin position="414"/>
        <end position="436"/>
    </location>
</feature>
<dbReference type="Pfam" id="PF12796">
    <property type="entry name" value="Ank_2"/>
    <property type="match status" value="2"/>
</dbReference>
<dbReference type="SMART" id="SM00248">
    <property type="entry name" value="ANK"/>
    <property type="match status" value="5"/>
</dbReference>
<gene>
    <name evidence="10" type="ORF">LSAT_V11C500239750</name>
</gene>
<dbReference type="Proteomes" id="UP000235145">
    <property type="component" value="Unassembled WGS sequence"/>
</dbReference>
<keyword evidence="11" id="KW-1185">Reference proteome</keyword>
<dbReference type="EMBL" id="NBSK02000005">
    <property type="protein sequence ID" value="KAJ0206341.1"/>
    <property type="molecule type" value="Genomic_DNA"/>
</dbReference>
<comment type="caution">
    <text evidence="10">The sequence shown here is derived from an EMBL/GenBank/DDBJ whole genome shotgun (WGS) entry which is preliminary data.</text>
</comment>
<evidence type="ECO:0000256" key="7">
    <source>
        <dbReference type="PROSITE-ProRule" id="PRU00023"/>
    </source>
</evidence>
<name>A0A9R1VHB5_LACSA</name>
<dbReference type="InterPro" id="IPR036770">
    <property type="entry name" value="Ankyrin_rpt-contain_sf"/>
</dbReference>
<evidence type="ECO:0000256" key="5">
    <source>
        <dbReference type="ARBA" id="ARBA00023043"/>
    </source>
</evidence>
<reference evidence="10 11" key="1">
    <citation type="journal article" date="2017" name="Nat. Commun.">
        <title>Genome assembly with in vitro proximity ligation data and whole-genome triplication in lettuce.</title>
        <authorList>
            <person name="Reyes-Chin-Wo S."/>
            <person name="Wang Z."/>
            <person name="Yang X."/>
            <person name="Kozik A."/>
            <person name="Arikit S."/>
            <person name="Song C."/>
            <person name="Xia L."/>
            <person name="Froenicke L."/>
            <person name="Lavelle D.O."/>
            <person name="Truco M.J."/>
            <person name="Xia R."/>
            <person name="Zhu S."/>
            <person name="Xu C."/>
            <person name="Xu H."/>
            <person name="Xu X."/>
            <person name="Cox K."/>
            <person name="Korf I."/>
            <person name="Meyers B.C."/>
            <person name="Michelmore R.W."/>
        </authorList>
    </citation>
    <scope>NUCLEOTIDE SEQUENCE [LARGE SCALE GENOMIC DNA]</scope>
    <source>
        <strain evidence="11">cv. Salinas</strain>
        <tissue evidence="10">Seedlings</tissue>
    </source>
</reference>
<evidence type="ECO:0000259" key="9">
    <source>
        <dbReference type="Pfam" id="PF13962"/>
    </source>
</evidence>
<dbReference type="InterPro" id="IPR002110">
    <property type="entry name" value="Ankyrin_rpt"/>
</dbReference>
<accession>A0A9R1VHB5</accession>
<feature type="transmembrane region" description="Helical" evidence="8">
    <location>
        <begin position="372"/>
        <end position="394"/>
    </location>
</feature>
<evidence type="ECO:0000256" key="3">
    <source>
        <dbReference type="ARBA" id="ARBA00022737"/>
    </source>
</evidence>
<keyword evidence="3" id="KW-0677">Repeat</keyword>
<evidence type="ECO:0000313" key="10">
    <source>
        <dbReference type="EMBL" id="KAJ0206341.1"/>
    </source>
</evidence>
<feature type="transmembrane region" description="Helical" evidence="8">
    <location>
        <begin position="293"/>
        <end position="311"/>
    </location>
</feature>
<feature type="repeat" description="ANK" evidence="7">
    <location>
        <begin position="72"/>
        <end position="97"/>
    </location>
</feature>
<keyword evidence="6 8" id="KW-0472">Membrane</keyword>
<keyword evidence="2 8" id="KW-0812">Transmembrane</keyword>
<dbReference type="PROSITE" id="PS50297">
    <property type="entry name" value="ANK_REP_REGION"/>
    <property type="match status" value="2"/>
</dbReference>
<dbReference type="PANTHER" id="PTHR24186">
    <property type="entry name" value="PROTEIN PHOSPHATASE 1 REGULATORY SUBUNIT"/>
    <property type="match status" value="1"/>
</dbReference>
<dbReference type="Pfam" id="PF13962">
    <property type="entry name" value="PGG"/>
    <property type="match status" value="1"/>
</dbReference>
<feature type="repeat" description="ANK" evidence="7">
    <location>
        <begin position="107"/>
        <end position="139"/>
    </location>
</feature>
<evidence type="ECO:0000256" key="1">
    <source>
        <dbReference type="ARBA" id="ARBA00004141"/>
    </source>
</evidence>
<dbReference type="GO" id="GO:0016020">
    <property type="term" value="C:membrane"/>
    <property type="evidence" value="ECO:0007669"/>
    <property type="project" value="UniProtKB-SubCell"/>
</dbReference>
<organism evidence="10 11">
    <name type="scientific">Lactuca sativa</name>
    <name type="common">Garden lettuce</name>
    <dbReference type="NCBI Taxonomy" id="4236"/>
    <lineage>
        <taxon>Eukaryota</taxon>
        <taxon>Viridiplantae</taxon>
        <taxon>Streptophyta</taxon>
        <taxon>Embryophyta</taxon>
        <taxon>Tracheophyta</taxon>
        <taxon>Spermatophyta</taxon>
        <taxon>Magnoliopsida</taxon>
        <taxon>eudicotyledons</taxon>
        <taxon>Gunneridae</taxon>
        <taxon>Pentapetalae</taxon>
        <taxon>asterids</taxon>
        <taxon>campanulids</taxon>
        <taxon>Asterales</taxon>
        <taxon>Asteraceae</taxon>
        <taxon>Cichorioideae</taxon>
        <taxon>Cichorieae</taxon>
        <taxon>Lactucinae</taxon>
        <taxon>Lactuca</taxon>
    </lineage>
</organism>
<evidence type="ECO:0000256" key="4">
    <source>
        <dbReference type="ARBA" id="ARBA00022989"/>
    </source>
</evidence>
<keyword evidence="5 7" id="KW-0040">ANK repeat</keyword>
<feature type="domain" description="PGG" evidence="9">
    <location>
        <begin position="286"/>
        <end position="397"/>
    </location>
</feature>
<dbReference type="Gene3D" id="1.25.40.20">
    <property type="entry name" value="Ankyrin repeat-containing domain"/>
    <property type="match status" value="2"/>
</dbReference>
<proteinExistence type="predicted"/>
<feature type="repeat" description="ANK" evidence="7">
    <location>
        <begin position="38"/>
        <end position="70"/>
    </location>
</feature>
<dbReference type="SUPFAM" id="SSF48403">
    <property type="entry name" value="Ankyrin repeat"/>
    <property type="match status" value="1"/>
</dbReference>
<evidence type="ECO:0000256" key="2">
    <source>
        <dbReference type="ARBA" id="ARBA00022692"/>
    </source>
</evidence>
<comment type="subcellular location">
    <subcellularLocation>
        <location evidence="1">Membrane</location>
        <topology evidence="1">Multi-pass membrane protein</topology>
    </subcellularLocation>
</comment>
<dbReference type="InterPro" id="IPR026961">
    <property type="entry name" value="PGG_dom"/>
</dbReference>
<dbReference type="Gramene" id="rna-gnl|WGS:NBSK|LSAT_5X31161_mrna">
    <property type="protein sequence ID" value="cds-PLY95855.1"/>
    <property type="gene ID" value="gene-LSAT_5X31161"/>
</dbReference>
<keyword evidence="4 8" id="KW-1133">Transmembrane helix</keyword>
<dbReference type="AlphaFoldDB" id="A0A9R1VHB5"/>
<dbReference type="PANTHER" id="PTHR24186:SF37">
    <property type="entry name" value="PGG DOMAIN-CONTAINING PROTEIN"/>
    <property type="match status" value="1"/>
</dbReference>
<evidence type="ECO:0000256" key="6">
    <source>
        <dbReference type="ARBA" id="ARBA00023136"/>
    </source>
</evidence>
<protein>
    <recommendedName>
        <fullName evidence="9">PGG domain-containing protein</fullName>
    </recommendedName>
</protein>
<sequence length="458" mass="50871">METKLYEASLTGDVQSLNALLRQDQLILDRLSLTVTAFNETPLHIAAMRGHLHFATVLLTQNPKLSTALDTQRRTPLHLASANGNLDMVQEFIRLGSRDVCCFRDQDGLTPLHLAALNEHLEVVKALVTANQDAAKENIPVTGETILHMCVKYNRIEALKVLMELWDEQELAKMTDDGGNTLLHAAAINKHTQILNYLLKKPSIKATGNAVNRFGLTALDVLDQCPQDLKALESRQILMEAGVSKANDLRPFPKPPLQPPTISSSQTKRKGLLSRTWGRYLNDDKQWLEKQRGILIVAALVVAAMAYLSGINPPGGTISDTQNGRYSLGNAVQTEVDMDNFSQFVAYNTVTMIVPLAIVVLLISGVPLRNKFWMWVLTMGTLLAVVFMVATYLQSVAIMSPDMYVNSTTVWICLIWMLVCGVTALIHTIFFVVWVVMKLSNSKTPETQTTRNQDSFDI</sequence>
<dbReference type="Pfam" id="PF00023">
    <property type="entry name" value="Ank"/>
    <property type="match status" value="1"/>
</dbReference>
<feature type="transmembrane region" description="Helical" evidence="8">
    <location>
        <begin position="344"/>
        <end position="365"/>
    </location>
</feature>